<dbReference type="EMBL" id="GBRH01225345">
    <property type="protein sequence ID" value="JAD72550.1"/>
    <property type="molecule type" value="Transcribed_RNA"/>
</dbReference>
<evidence type="ECO:0000313" key="1">
    <source>
        <dbReference type="EMBL" id="JAD72550.1"/>
    </source>
</evidence>
<reference evidence="1" key="1">
    <citation type="submission" date="2014-09" db="EMBL/GenBank/DDBJ databases">
        <authorList>
            <person name="Magalhaes I.L.F."/>
            <person name="Oliveira U."/>
            <person name="Santos F.R."/>
            <person name="Vidigal T.H.D.A."/>
            <person name="Brescovit A.D."/>
            <person name="Santos A.J."/>
        </authorList>
    </citation>
    <scope>NUCLEOTIDE SEQUENCE</scope>
    <source>
        <tissue evidence="1">Shoot tissue taken approximately 20 cm above the soil surface</tissue>
    </source>
</reference>
<sequence>MPWLRLQFQNLALNTKCWR</sequence>
<proteinExistence type="predicted"/>
<protein>
    <submittedName>
        <fullName evidence="1">Uncharacterized protein</fullName>
    </submittedName>
</protein>
<accession>A0A0A9CGN3</accession>
<dbReference type="AlphaFoldDB" id="A0A0A9CGN3"/>
<organism evidence="1">
    <name type="scientific">Arundo donax</name>
    <name type="common">Giant reed</name>
    <name type="synonym">Donax arundinaceus</name>
    <dbReference type="NCBI Taxonomy" id="35708"/>
    <lineage>
        <taxon>Eukaryota</taxon>
        <taxon>Viridiplantae</taxon>
        <taxon>Streptophyta</taxon>
        <taxon>Embryophyta</taxon>
        <taxon>Tracheophyta</taxon>
        <taxon>Spermatophyta</taxon>
        <taxon>Magnoliopsida</taxon>
        <taxon>Liliopsida</taxon>
        <taxon>Poales</taxon>
        <taxon>Poaceae</taxon>
        <taxon>PACMAD clade</taxon>
        <taxon>Arundinoideae</taxon>
        <taxon>Arundineae</taxon>
        <taxon>Arundo</taxon>
    </lineage>
</organism>
<name>A0A0A9CGN3_ARUDO</name>
<reference evidence="1" key="2">
    <citation type="journal article" date="2015" name="Data Brief">
        <title>Shoot transcriptome of the giant reed, Arundo donax.</title>
        <authorList>
            <person name="Barrero R.A."/>
            <person name="Guerrero F.D."/>
            <person name="Moolhuijzen P."/>
            <person name="Goolsby J.A."/>
            <person name="Tidwell J."/>
            <person name="Bellgard S.E."/>
            <person name="Bellgard M.I."/>
        </authorList>
    </citation>
    <scope>NUCLEOTIDE SEQUENCE</scope>
    <source>
        <tissue evidence="1">Shoot tissue taken approximately 20 cm above the soil surface</tissue>
    </source>
</reference>